<organism evidence="1 2">
    <name type="scientific">Allofrancisella inopinata</name>
    <dbReference type="NCBI Taxonomy" id="1085647"/>
    <lineage>
        <taxon>Bacteria</taxon>
        <taxon>Pseudomonadati</taxon>
        <taxon>Pseudomonadota</taxon>
        <taxon>Gammaproteobacteria</taxon>
        <taxon>Thiotrichales</taxon>
        <taxon>Francisellaceae</taxon>
        <taxon>Allofrancisella</taxon>
    </lineage>
</organism>
<evidence type="ECO:0000313" key="1">
    <source>
        <dbReference type="EMBL" id="QIV95764.1"/>
    </source>
</evidence>
<dbReference type="EMBL" id="CP038241">
    <property type="protein sequence ID" value="QIV95764.1"/>
    <property type="molecule type" value="Genomic_DNA"/>
</dbReference>
<gene>
    <name evidence="1" type="ORF">E4K63_02515</name>
</gene>
<dbReference type="Proteomes" id="UP000502004">
    <property type="component" value="Chromosome"/>
</dbReference>
<keyword evidence="2" id="KW-1185">Reference proteome</keyword>
<dbReference type="KEGG" id="aii:E4K63_02515"/>
<dbReference type="SUPFAM" id="SSF55909">
    <property type="entry name" value="Pentein"/>
    <property type="match status" value="1"/>
</dbReference>
<evidence type="ECO:0000313" key="2">
    <source>
        <dbReference type="Proteomes" id="UP000502004"/>
    </source>
</evidence>
<sequence>MNWLIFMWCGICGVVFSSSFYHTKYCNLGTLVFSEKSHYTKDLKEFCNKHQIIYEEIVNAELKNFVWVRDLFFQTESTLYLRNKNSYYANDEAFHAIYEHNQYTPASYAEEFHSYIPRQYLHQFKSFDNKMLEKYVVKSTNKSLEGGNLFACINTRGEKYYLIGSLVILYDMWINEYKSRTSVEKKIKYNSEKEVLNKYKKLFQTENILIIPNVTYHLDLAMAYIAKGHFLLNEYNTEDMPLKSKKLYEDKNKEIKKIGQLLRTNYFKVDYFEAVKLDYEDMDGNKGDNGNATSSLINGINIISNTTQENYFLTLDTHDKEHRDSFRNFLSKRNIKVKFILENGLDAEETQNKSIERAGALRCQTNILANLNPKLNFFKDLKSKSKHFPCRELPKFSNFYNDYKLRFDFRTYKENIDEAEKSKKFEGEDPTKRRSFS</sequence>
<dbReference type="RefSeq" id="WP_133941387.1">
    <property type="nucleotide sequence ID" value="NZ_CP038241.1"/>
</dbReference>
<dbReference type="AlphaFoldDB" id="A0AAE6YJB9"/>
<dbReference type="Gene3D" id="3.75.10.10">
    <property type="entry name" value="L-arginine/glycine Amidinotransferase, Chain A"/>
    <property type="match status" value="1"/>
</dbReference>
<protein>
    <submittedName>
        <fullName evidence="1">Uncharacterized protein</fullName>
    </submittedName>
</protein>
<name>A0AAE6YJB9_9GAMM</name>
<reference evidence="1 2" key="1">
    <citation type="submission" date="2019-03" db="EMBL/GenBank/DDBJ databases">
        <title>Complete Genome Sequence of Allofrancisella inopinata Strain SYSU YG23 Isolated from Water-Cooling Systems in China.</title>
        <authorList>
            <person name="Ohrman C."/>
            <person name="Uneklint I."/>
            <person name="Sjodin A."/>
        </authorList>
    </citation>
    <scope>NUCLEOTIDE SEQUENCE [LARGE SCALE GENOMIC DNA]</scope>
    <source>
        <strain evidence="1 2">SYSU YG23</strain>
    </source>
</reference>
<accession>A0AAE6YJB9</accession>
<proteinExistence type="predicted"/>